<keyword evidence="3" id="KW-0808">Transferase</keyword>
<organism evidence="10 11">
    <name type="scientific">Pristionchus entomophagus</name>
    <dbReference type="NCBI Taxonomy" id="358040"/>
    <lineage>
        <taxon>Eukaryota</taxon>
        <taxon>Metazoa</taxon>
        <taxon>Ecdysozoa</taxon>
        <taxon>Nematoda</taxon>
        <taxon>Chromadorea</taxon>
        <taxon>Rhabditida</taxon>
        <taxon>Rhabditina</taxon>
        <taxon>Diplogasteromorpha</taxon>
        <taxon>Diplogasteroidea</taxon>
        <taxon>Neodiplogasteridae</taxon>
        <taxon>Pristionchus</taxon>
    </lineage>
</organism>
<dbReference type="EMBL" id="BTSX01000004">
    <property type="protein sequence ID" value="GMS97793.1"/>
    <property type="molecule type" value="Genomic_DNA"/>
</dbReference>
<evidence type="ECO:0000256" key="8">
    <source>
        <dbReference type="SAM" id="MobiDB-lite"/>
    </source>
</evidence>
<dbReference type="Gene3D" id="3.40.1280.30">
    <property type="match status" value="1"/>
</dbReference>
<feature type="active site" description="Proton acceptor" evidence="6">
    <location>
        <position position="219"/>
    </location>
</feature>
<dbReference type="GO" id="GO:0000049">
    <property type="term" value="F:tRNA binding"/>
    <property type="evidence" value="ECO:0007669"/>
    <property type="project" value="TreeGrafter"/>
</dbReference>
<evidence type="ECO:0000256" key="2">
    <source>
        <dbReference type="ARBA" id="ARBA00022603"/>
    </source>
</evidence>
<dbReference type="InterPro" id="IPR007356">
    <property type="entry name" value="tRNA_m1G_MeTrfase_euk"/>
</dbReference>
<keyword evidence="4" id="KW-0949">S-adenosyl-L-methionine</keyword>
<gene>
    <name evidence="10" type="ORF">PENTCL1PPCAC_19968</name>
</gene>
<evidence type="ECO:0000256" key="6">
    <source>
        <dbReference type="PIRSR" id="PIRSR016323-1"/>
    </source>
</evidence>
<evidence type="ECO:0000256" key="4">
    <source>
        <dbReference type="ARBA" id="ARBA00022691"/>
    </source>
</evidence>
<reference evidence="10" key="1">
    <citation type="submission" date="2023-10" db="EMBL/GenBank/DDBJ databases">
        <title>Genome assembly of Pristionchus species.</title>
        <authorList>
            <person name="Yoshida K."/>
            <person name="Sommer R.J."/>
        </authorList>
    </citation>
    <scope>NUCLEOTIDE SEQUENCE</scope>
    <source>
        <strain evidence="10">RS0144</strain>
    </source>
</reference>
<evidence type="ECO:0000256" key="5">
    <source>
        <dbReference type="ARBA" id="ARBA00048434"/>
    </source>
</evidence>
<dbReference type="InterPro" id="IPR038459">
    <property type="entry name" value="MT_TRM10-typ_sf"/>
</dbReference>
<dbReference type="PIRSF" id="PIRSF016323">
    <property type="entry name" value="tRNA_m1G_mtfrase_met"/>
    <property type="match status" value="1"/>
</dbReference>
<keyword evidence="11" id="KW-1185">Reference proteome</keyword>
<comment type="caution">
    <text evidence="10">The sequence shown here is derived from an EMBL/GenBank/DDBJ whole genome shotgun (WGS) entry which is preliminary data.</text>
</comment>
<evidence type="ECO:0000313" key="11">
    <source>
        <dbReference type="Proteomes" id="UP001432027"/>
    </source>
</evidence>
<feature type="region of interest" description="Disordered" evidence="8">
    <location>
        <begin position="1"/>
        <end position="90"/>
    </location>
</feature>
<keyword evidence="2" id="KW-0489">Methyltransferase</keyword>
<dbReference type="Proteomes" id="UP001432027">
    <property type="component" value="Unassembled WGS sequence"/>
</dbReference>
<dbReference type="EC" id="2.1.1.221" evidence="1"/>
<evidence type="ECO:0000256" key="7">
    <source>
        <dbReference type="PIRSR" id="PIRSR016323-2"/>
    </source>
</evidence>
<feature type="compositionally biased region" description="Acidic residues" evidence="8">
    <location>
        <begin position="21"/>
        <end position="37"/>
    </location>
</feature>
<dbReference type="FunFam" id="3.40.1280.30:FF:000001">
    <property type="entry name" value="tRNA methyltransferase 10 homolog A"/>
    <property type="match status" value="1"/>
</dbReference>
<evidence type="ECO:0000256" key="3">
    <source>
        <dbReference type="ARBA" id="ARBA00022679"/>
    </source>
</evidence>
<accession>A0AAV5TU96</accession>
<feature type="non-terminal residue" evidence="10">
    <location>
        <position position="1"/>
    </location>
</feature>
<dbReference type="AlphaFoldDB" id="A0AAV5TU96"/>
<evidence type="ECO:0000256" key="1">
    <source>
        <dbReference type="ARBA" id="ARBA00012797"/>
    </source>
</evidence>
<name>A0AAV5TU96_9BILA</name>
<dbReference type="PROSITE" id="PS51675">
    <property type="entry name" value="SAM_MT_TRM10"/>
    <property type="match status" value="1"/>
</dbReference>
<feature type="binding site" evidence="7">
    <location>
        <position position="241"/>
    </location>
    <ligand>
        <name>S-adenosyl-L-methionine</name>
        <dbReference type="ChEBI" id="CHEBI:59789"/>
    </ligand>
</feature>
<feature type="region of interest" description="Disordered" evidence="8">
    <location>
        <begin position="289"/>
        <end position="340"/>
    </location>
</feature>
<proteinExistence type="predicted"/>
<dbReference type="PANTHER" id="PTHR13563:SF13">
    <property type="entry name" value="TRNA METHYLTRANSFERASE 10 HOMOLOG A"/>
    <property type="match status" value="1"/>
</dbReference>
<evidence type="ECO:0000259" key="9">
    <source>
        <dbReference type="PROSITE" id="PS51675"/>
    </source>
</evidence>
<protein>
    <recommendedName>
        <fullName evidence="1">tRNA (guanine(9)-N(1))-methyltransferase</fullName>
        <ecNumber evidence="1">2.1.1.221</ecNumber>
    </recommendedName>
</protein>
<feature type="binding site" evidence="7">
    <location>
        <position position="215"/>
    </location>
    <ligand>
        <name>S-adenosyl-L-methionine</name>
        <dbReference type="ChEBI" id="CHEBI:59789"/>
    </ligand>
</feature>
<dbReference type="CDD" id="cd18101">
    <property type="entry name" value="Trm10euk_A"/>
    <property type="match status" value="1"/>
</dbReference>
<feature type="binding site" evidence="7">
    <location>
        <position position="195"/>
    </location>
    <ligand>
        <name>S-adenosyl-L-methionine</name>
        <dbReference type="ChEBI" id="CHEBI:59789"/>
    </ligand>
</feature>
<dbReference type="InterPro" id="IPR016653">
    <property type="entry name" value="TRM10/TRM10A"/>
</dbReference>
<dbReference type="GO" id="GO:0052905">
    <property type="term" value="F:tRNA (guanosine(9)-N1)-methyltransferase activity"/>
    <property type="evidence" value="ECO:0007669"/>
    <property type="project" value="UniProtKB-EC"/>
</dbReference>
<dbReference type="PANTHER" id="PTHR13563">
    <property type="entry name" value="TRNA (GUANINE-9-) METHYLTRANSFERASE"/>
    <property type="match status" value="1"/>
</dbReference>
<feature type="domain" description="SAM-dependent MTase TRM10-type" evidence="9">
    <location>
        <begin position="98"/>
        <end position="288"/>
    </location>
</feature>
<feature type="binding site" evidence="7">
    <location>
        <position position="227"/>
    </location>
    <ligand>
        <name>S-adenosyl-L-methionine</name>
        <dbReference type="ChEBI" id="CHEBI:59789"/>
    </ligand>
</feature>
<dbReference type="GO" id="GO:0002939">
    <property type="term" value="P:tRNA N1-guanine methylation"/>
    <property type="evidence" value="ECO:0007669"/>
    <property type="project" value="TreeGrafter"/>
</dbReference>
<comment type="catalytic activity">
    <reaction evidence="5">
        <text>guanosine(9) in tRNA + S-adenosyl-L-methionine = N(1)-methylguanosine(9) in tRNA + S-adenosyl-L-homocysteine + H(+)</text>
        <dbReference type="Rhea" id="RHEA:43156"/>
        <dbReference type="Rhea" id="RHEA-COMP:10367"/>
        <dbReference type="Rhea" id="RHEA-COMP:10368"/>
        <dbReference type="ChEBI" id="CHEBI:15378"/>
        <dbReference type="ChEBI" id="CHEBI:57856"/>
        <dbReference type="ChEBI" id="CHEBI:59789"/>
        <dbReference type="ChEBI" id="CHEBI:73542"/>
        <dbReference type="ChEBI" id="CHEBI:74269"/>
        <dbReference type="EC" id="2.1.1.221"/>
    </reaction>
</comment>
<dbReference type="GO" id="GO:0005654">
    <property type="term" value="C:nucleoplasm"/>
    <property type="evidence" value="ECO:0007669"/>
    <property type="project" value="TreeGrafter"/>
</dbReference>
<dbReference type="InterPro" id="IPR028564">
    <property type="entry name" value="MT_TRM10-typ"/>
</dbReference>
<evidence type="ECO:0000313" key="10">
    <source>
        <dbReference type="EMBL" id="GMS97793.1"/>
    </source>
</evidence>
<sequence length="340" mass="38657">SVMSEAEEPKVEGSAVAEQDLKEDVEEEAPLDEENEQLVDGVGGNEDGGEKLSKRELKRRANMPKFLEYRKRKRAEERQRKKERKAAMKASGMGEILIKPKPKKMAESECKMRLVVDMAFDDLMGEKDRRRCISQLTFCYSANKKAEQPTQYHIVGFGGPSRAIFDGNGTYNNWDVTLHAEPLEEVIPREDVVYLTAESENVLTDLDESKAYIIGGLVDHNAHKGVCFKKAEEKGWAHARLPIDEFVKMQSRRVLTVNHVFEIMVLYWQTRDWEKAFFTVIPQRKGATKKDEESPLLAVEEGTVEEEEASVDKREAEEMEDAQSIAKGEINGEPAEETDE</sequence>